<dbReference type="FunFam" id="3.40.50.970:FF:000016">
    <property type="entry name" value="Acetolactate synthase"/>
    <property type="match status" value="1"/>
</dbReference>
<evidence type="ECO:0000313" key="18">
    <source>
        <dbReference type="EMBL" id="KAB8039682.1"/>
    </source>
</evidence>
<evidence type="ECO:0000256" key="12">
    <source>
        <dbReference type="ARBA" id="ARBA00023304"/>
    </source>
</evidence>
<comment type="caution">
    <text evidence="18">The sequence shown here is derived from an EMBL/GenBank/DDBJ whole genome shotgun (WGS) entry which is preliminary data.</text>
</comment>
<dbReference type="InterPro" id="IPR012001">
    <property type="entry name" value="Thiamin_PyroP_enz_TPP-bd_dom"/>
</dbReference>
<evidence type="ECO:0000259" key="15">
    <source>
        <dbReference type="Pfam" id="PF00205"/>
    </source>
</evidence>
<evidence type="ECO:0000256" key="2">
    <source>
        <dbReference type="ARBA" id="ARBA00005025"/>
    </source>
</evidence>
<dbReference type="InterPro" id="IPR029035">
    <property type="entry name" value="DHS-like_NAD/FAD-binding_dom"/>
</dbReference>
<dbReference type="InterPro" id="IPR029061">
    <property type="entry name" value="THDP-binding"/>
</dbReference>
<evidence type="ECO:0000256" key="5">
    <source>
        <dbReference type="ARBA" id="ARBA00022605"/>
    </source>
</evidence>
<name>A0A6N6VXW1_9BACT</name>
<organism evidence="18 19">
    <name type="scientific">Silvanigrella paludirubra</name>
    <dbReference type="NCBI Taxonomy" id="2499159"/>
    <lineage>
        <taxon>Bacteria</taxon>
        <taxon>Pseudomonadati</taxon>
        <taxon>Bdellovibrionota</taxon>
        <taxon>Oligoflexia</taxon>
        <taxon>Silvanigrellales</taxon>
        <taxon>Silvanigrellaceae</taxon>
        <taxon>Silvanigrella</taxon>
    </lineage>
</organism>
<keyword evidence="12 14" id="KW-0100">Branched-chain amino acid biosynthesis</keyword>
<dbReference type="CDD" id="cd02015">
    <property type="entry name" value="TPP_AHAS"/>
    <property type="match status" value="1"/>
</dbReference>
<evidence type="ECO:0000256" key="8">
    <source>
        <dbReference type="ARBA" id="ARBA00022723"/>
    </source>
</evidence>
<dbReference type="UniPathway" id="UPA00049">
    <property type="reaction ID" value="UER00059"/>
</dbReference>
<dbReference type="InterPro" id="IPR011766">
    <property type="entry name" value="TPP_enzyme_TPP-bd"/>
</dbReference>
<dbReference type="Proteomes" id="UP000437748">
    <property type="component" value="Unassembled WGS sequence"/>
</dbReference>
<sequence length="568" mass="63318">MKRLKMKKYNGASVLLKSLLCQNVEIIFGYPGGAIMPIYDALYDYSDSLKHILTRHEQGAIHAAEGYARVTGKTGVCFATSGPGATNLLTGIADAMLDSVPIVCITGQVSSNLLGTDAFQEANIISLTTSITKWNFQITKANEIPYAVAKAFFIAQNGRPGPVLLDITKDAQFEFMEYVKESFFFEKNKKWHPFFNANDIKKAAELIQQAKKPYMLVGHGVSIANAEKELLEFAEKTDIPVACTLLGLSAFPCDHSLYVGMLGMHGNYGANILTNEADLIIAIGMRFDDRVTGNLNTYAKQAKIIHIEIDPTEINKNVFCDVPLVGDAKNILKLLLPEVRNNKHNLWMQEFRKCYEKEYHSIIKNEFFPNDNQNLKMAQVINCLSELTNGSAVIVTDVGQHQMSAARYYKFKTKNSMITSGGLGTMGFALPAAIGAKFGAKDREVIAIIGDGGFQMNIQELGVIMQEKIPVKIIILNNSFLGMVRQWQELFFENRLSFTHMQNPDFIQIVKGYGIKAKKAVNKEQLEEYMREMILSKESYFLEVSVEKEENIFPMIPSGAGVSDVRLS</sequence>
<dbReference type="InterPro" id="IPR012000">
    <property type="entry name" value="Thiamin_PyroP_enz_cen_dom"/>
</dbReference>
<dbReference type="PANTHER" id="PTHR18968">
    <property type="entry name" value="THIAMINE PYROPHOSPHATE ENZYMES"/>
    <property type="match status" value="1"/>
</dbReference>
<evidence type="ECO:0000256" key="11">
    <source>
        <dbReference type="ARBA" id="ARBA00023052"/>
    </source>
</evidence>
<evidence type="ECO:0000256" key="14">
    <source>
        <dbReference type="RuleBase" id="RU003591"/>
    </source>
</evidence>
<evidence type="ECO:0000256" key="3">
    <source>
        <dbReference type="ARBA" id="ARBA00007812"/>
    </source>
</evidence>
<keyword evidence="19" id="KW-1185">Reference proteome</keyword>
<accession>A0A6N6VXW1</accession>
<keyword evidence="8 14" id="KW-0479">Metal-binding</keyword>
<keyword evidence="5 14" id="KW-0028">Amino-acid biosynthesis</keyword>
<feature type="domain" description="Thiamine pyrophosphate enzyme central" evidence="15">
    <location>
        <begin position="200"/>
        <end position="334"/>
    </location>
</feature>
<dbReference type="GO" id="GO:0009099">
    <property type="term" value="P:L-valine biosynthetic process"/>
    <property type="evidence" value="ECO:0007669"/>
    <property type="project" value="UniProtKB-UniPathway"/>
</dbReference>
<comment type="pathway">
    <text evidence="2 14">Amino-acid biosynthesis; L-valine biosynthesis; L-valine from pyruvate: step 1/4.</text>
</comment>
<evidence type="ECO:0000256" key="6">
    <source>
        <dbReference type="ARBA" id="ARBA00022630"/>
    </source>
</evidence>
<dbReference type="UniPathway" id="UPA00047">
    <property type="reaction ID" value="UER00055"/>
</dbReference>
<dbReference type="EMBL" id="WFLM01000002">
    <property type="protein sequence ID" value="KAB8039682.1"/>
    <property type="molecule type" value="Genomic_DNA"/>
</dbReference>
<keyword evidence="11 14" id="KW-0786">Thiamine pyrophosphate</keyword>
<dbReference type="EC" id="2.2.1.6" evidence="4 14"/>
<keyword evidence="9" id="KW-0274">FAD</keyword>
<comment type="cofactor">
    <cofactor evidence="14">
        <name>thiamine diphosphate</name>
        <dbReference type="ChEBI" id="CHEBI:58937"/>
    </cofactor>
    <text evidence="14">Binds 1 thiamine pyrophosphate per subunit.</text>
</comment>
<dbReference type="InterPro" id="IPR012846">
    <property type="entry name" value="Acetolactate_synth_lsu"/>
</dbReference>
<dbReference type="SUPFAM" id="SSF52467">
    <property type="entry name" value="DHS-like NAD/FAD-binding domain"/>
    <property type="match status" value="1"/>
</dbReference>
<keyword evidence="7 14" id="KW-0808">Transferase</keyword>
<dbReference type="Pfam" id="PF02775">
    <property type="entry name" value="TPP_enzyme_C"/>
    <property type="match status" value="1"/>
</dbReference>
<dbReference type="PANTHER" id="PTHR18968:SF13">
    <property type="entry name" value="ACETOLACTATE SYNTHASE CATALYTIC SUBUNIT, MITOCHONDRIAL"/>
    <property type="match status" value="1"/>
</dbReference>
<dbReference type="FunFam" id="3.40.50.1220:FF:000008">
    <property type="entry name" value="Acetolactate synthase"/>
    <property type="match status" value="1"/>
</dbReference>
<dbReference type="GO" id="GO:0005948">
    <property type="term" value="C:acetolactate synthase complex"/>
    <property type="evidence" value="ECO:0007669"/>
    <property type="project" value="TreeGrafter"/>
</dbReference>
<dbReference type="InterPro" id="IPR045229">
    <property type="entry name" value="TPP_enz"/>
</dbReference>
<dbReference type="Pfam" id="PF00205">
    <property type="entry name" value="TPP_enzyme_M"/>
    <property type="match status" value="1"/>
</dbReference>
<reference evidence="18 19" key="1">
    <citation type="submission" date="2019-10" db="EMBL/GenBank/DDBJ databases">
        <title>New species of Slilvanegrellaceae.</title>
        <authorList>
            <person name="Pitt A."/>
            <person name="Hahn M.W."/>
        </authorList>
    </citation>
    <scope>NUCLEOTIDE SEQUENCE [LARGE SCALE GENOMIC DNA]</scope>
    <source>
        <strain evidence="18 19">SP-Ram-0.45-NSY-1</strain>
    </source>
</reference>
<gene>
    <name evidence="18" type="primary">ilvB</name>
    <name evidence="18" type="ORF">GCL60_05325</name>
</gene>
<feature type="domain" description="Thiamine pyrophosphate enzyme TPP-binding" evidence="16">
    <location>
        <begin position="397"/>
        <end position="544"/>
    </location>
</feature>
<comment type="similarity">
    <text evidence="3 14">Belongs to the TPP enzyme family.</text>
</comment>
<evidence type="ECO:0000256" key="7">
    <source>
        <dbReference type="ARBA" id="ARBA00022679"/>
    </source>
</evidence>
<comment type="cofactor">
    <cofactor evidence="14">
        <name>Mg(2+)</name>
        <dbReference type="ChEBI" id="CHEBI:18420"/>
    </cofactor>
    <text evidence="14">Binds 1 Mg(2+) ion per subunit.</text>
</comment>
<evidence type="ECO:0000259" key="17">
    <source>
        <dbReference type="Pfam" id="PF02776"/>
    </source>
</evidence>
<dbReference type="GO" id="GO:0000287">
    <property type="term" value="F:magnesium ion binding"/>
    <property type="evidence" value="ECO:0007669"/>
    <property type="project" value="UniProtKB-UniRule"/>
</dbReference>
<dbReference type="SUPFAM" id="SSF52518">
    <property type="entry name" value="Thiamin diphosphate-binding fold (THDP-binding)"/>
    <property type="match status" value="2"/>
</dbReference>
<dbReference type="Gene3D" id="3.40.50.1220">
    <property type="entry name" value="TPP-binding domain"/>
    <property type="match status" value="1"/>
</dbReference>
<evidence type="ECO:0000256" key="10">
    <source>
        <dbReference type="ARBA" id="ARBA00022842"/>
    </source>
</evidence>
<dbReference type="GO" id="GO:0030976">
    <property type="term" value="F:thiamine pyrophosphate binding"/>
    <property type="evidence" value="ECO:0007669"/>
    <property type="project" value="UniProtKB-UniRule"/>
</dbReference>
<comment type="catalytic activity">
    <reaction evidence="13 14">
        <text>2 pyruvate + H(+) = (2S)-2-acetolactate + CO2</text>
        <dbReference type="Rhea" id="RHEA:25249"/>
        <dbReference type="ChEBI" id="CHEBI:15361"/>
        <dbReference type="ChEBI" id="CHEBI:15378"/>
        <dbReference type="ChEBI" id="CHEBI:16526"/>
        <dbReference type="ChEBI" id="CHEBI:58476"/>
        <dbReference type="EC" id="2.2.1.6"/>
    </reaction>
</comment>
<keyword evidence="10 14" id="KW-0460">Magnesium</keyword>
<protein>
    <recommendedName>
        <fullName evidence="4 14">Acetolactate synthase</fullName>
        <ecNumber evidence="4 14">2.2.1.6</ecNumber>
    </recommendedName>
</protein>
<evidence type="ECO:0000256" key="4">
    <source>
        <dbReference type="ARBA" id="ARBA00013145"/>
    </source>
</evidence>
<dbReference type="Gene3D" id="3.40.50.970">
    <property type="match status" value="2"/>
</dbReference>
<dbReference type="GO" id="GO:0050660">
    <property type="term" value="F:flavin adenine dinucleotide binding"/>
    <property type="evidence" value="ECO:0007669"/>
    <property type="project" value="InterPro"/>
</dbReference>
<evidence type="ECO:0000256" key="1">
    <source>
        <dbReference type="ARBA" id="ARBA00004974"/>
    </source>
</evidence>
<proteinExistence type="inferred from homology"/>
<evidence type="ECO:0000256" key="9">
    <source>
        <dbReference type="ARBA" id="ARBA00022827"/>
    </source>
</evidence>
<comment type="pathway">
    <text evidence="1 14">Amino-acid biosynthesis; L-isoleucine biosynthesis; L-isoleucine from 2-oxobutanoate: step 1/4.</text>
</comment>
<feature type="domain" description="Thiamine pyrophosphate enzyme N-terminal TPP-binding" evidence="17">
    <location>
        <begin position="10"/>
        <end position="124"/>
    </location>
</feature>
<dbReference type="AlphaFoldDB" id="A0A6N6VXW1"/>
<dbReference type="OrthoDB" id="2254214at2"/>
<dbReference type="GO" id="GO:0009097">
    <property type="term" value="P:isoleucine biosynthetic process"/>
    <property type="evidence" value="ECO:0007669"/>
    <property type="project" value="UniProtKB-UniPathway"/>
</dbReference>
<keyword evidence="6" id="KW-0285">Flavoprotein</keyword>
<dbReference type="Pfam" id="PF02776">
    <property type="entry name" value="TPP_enzyme_N"/>
    <property type="match status" value="1"/>
</dbReference>
<evidence type="ECO:0000256" key="13">
    <source>
        <dbReference type="ARBA" id="ARBA00048670"/>
    </source>
</evidence>
<evidence type="ECO:0000259" key="16">
    <source>
        <dbReference type="Pfam" id="PF02775"/>
    </source>
</evidence>
<dbReference type="CDD" id="cd07035">
    <property type="entry name" value="TPP_PYR_POX_like"/>
    <property type="match status" value="1"/>
</dbReference>
<dbReference type="InterPro" id="IPR039368">
    <property type="entry name" value="AHAS_TPP"/>
</dbReference>
<dbReference type="NCBIfam" id="TIGR00118">
    <property type="entry name" value="acolac_lg"/>
    <property type="match status" value="1"/>
</dbReference>
<evidence type="ECO:0000313" key="19">
    <source>
        <dbReference type="Proteomes" id="UP000437748"/>
    </source>
</evidence>
<dbReference type="FunFam" id="3.40.50.970:FF:000007">
    <property type="entry name" value="Acetolactate synthase"/>
    <property type="match status" value="1"/>
</dbReference>
<dbReference type="GO" id="GO:0003984">
    <property type="term" value="F:acetolactate synthase activity"/>
    <property type="evidence" value="ECO:0007669"/>
    <property type="project" value="UniProtKB-EC"/>
</dbReference>